<evidence type="ECO:0000256" key="3">
    <source>
        <dbReference type="ARBA" id="ARBA00022737"/>
    </source>
</evidence>
<keyword evidence="8" id="KW-1185">Reference proteome</keyword>
<dbReference type="SMART" id="SM00015">
    <property type="entry name" value="IQ"/>
    <property type="match status" value="2"/>
</dbReference>
<sequence>MGGTSKWIGSLIGLKKPEKYHNVKMGRTGEWKRWKLWRSSSPTSDTASDATSVTTVAEVARAPMRDFKEWAAIKIQTAFRGFLARRALRALKGVVRLQALVRGQQVRKQAAVTLRCMQALVRVQARVRARHARMSAEGQAVLEMLQARHNSMDDALKQAEEGWCDSQGTLEEVREKLEKRNEGAKKRERTMAYALSQQQRRASKTCTSVRNEVEENYWGWNWLERWMAAKPWENRLTEKSSSQIDQSGDMFCLKNLDFETPCSVNIKKNNVSTRISAIPSSMDEESVASMSKFNRRPNYMNCTKSMKAKQRTRSRQCSMDLSFSGLVSSAKLLNGMQWNEKLTRSLNN</sequence>
<gene>
    <name evidence="9" type="primary">LOC120251096</name>
</gene>
<dbReference type="RefSeq" id="XP_039115569.1">
    <property type="nucleotide sequence ID" value="XM_039259635.1"/>
</dbReference>
<comment type="similarity">
    <text evidence="5">Belongs to the IQD family.</text>
</comment>
<dbReference type="FunFam" id="1.20.5.190:FF:000062">
    <property type="entry name" value="IQ-domain 11"/>
    <property type="match status" value="1"/>
</dbReference>
<evidence type="ECO:0000256" key="6">
    <source>
        <dbReference type="ARBA" id="ARBA00024378"/>
    </source>
</evidence>
<dbReference type="CDD" id="cd23767">
    <property type="entry name" value="IQCD"/>
    <property type="match status" value="1"/>
</dbReference>
<evidence type="ECO:0000313" key="8">
    <source>
        <dbReference type="Proteomes" id="UP001515500"/>
    </source>
</evidence>
<dbReference type="GO" id="GO:0005737">
    <property type="term" value="C:cytoplasm"/>
    <property type="evidence" value="ECO:0007669"/>
    <property type="project" value="UniProtKB-SubCell"/>
</dbReference>
<name>A0AB40AL45_DIOCR</name>
<evidence type="ECO:0000256" key="1">
    <source>
        <dbReference type="ARBA" id="ARBA00004496"/>
    </source>
</evidence>
<reference evidence="9" key="1">
    <citation type="submission" date="2025-08" db="UniProtKB">
        <authorList>
            <consortium name="RefSeq"/>
        </authorList>
    </citation>
    <scope>IDENTIFICATION</scope>
</reference>
<feature type="coiled-coil region" evidence="7">
    <location>
        <begin position="142"/>
        <end position="187"/>
    </location>
</feature>
<keyword evidence="7" id="KW-0175">Coiled coil</keyword>
<dbReference type="InterPro" id="IPR000048">
    <property type="entry name" value="IQ_motif_EF-hand-BS"/>
</dbReference>
<evidence type="ECO:0000256" key="7">
    <source>
        <dbReference type="SAM" id="Coils"/>
    </source>
</evidence>
<protein>
    <submittedName>
        <fullName evidence="9">Protein IQ-DOMAIN 1-like isoform X1</fullName>
    </submittedName>
</protein>
<evidence type="ECO:0000313" key="9">
    <source>
        <dbReference type="RefSeq" id="XP_039115569.1"/>
    </source>
</evidence>
<evidence type="ECO:0000256" key="4">
    <source>
        <dbReference type="ARBA" id="ARBA00022860"/>
    </source>
</evidence>
<keyword evidence="4" id="KW-0112">Calmodulin-binding</keyword>
<dbReference type="PANTHER" id="PTHR32295">
    <property type="entry name" value="IQ-DOMAIN 5-RELATED"/>
    <property type="match status" value="1"/>
</dbReference>
<comment type="subcellular location">
    <subcellularLocation>
        <location evidence="1">Cytoplasm</location>
    </subcellularLocation>
</comment>
<dbReference type="PANTHER" id="PTHR32295:SF126">
    <property type="entry name" value="PROTEIN IQ-DOMAIN 8"/>
    <property type="match status" value="1"/>
</dbReference>
<dbReference type="Pfam" id="PF00612">
    <property type="entry name" value="IQ"/>
    <property type="match status" value="2"/>
</dbReference>
<organism evidence="8 9">
    <name type="scientific">Dioscorea cayennensis subsp. rotundata</name>
    <name type="common">White Guinea yam</name>
    <name type="synonym">Dioscorea rotundata</name>
    <dbReference type="NCBI Taxonomy" id="55577"/>
    <lineage>
        <taxon>Eukaryota</taxon>
        <taxon>Viridiplantae</taxon>
        <taxon>Streptophyta</taxon>
        <taxon>Embryophyta</taxon>
        <taxon>Tracheophyta</taxon>
        <taxon>Spermatophyta</taxon>
        <taxon>Magnoliopsida</taxon>
        <taxon>Liliopsida</taxon>
        <taxon>Dioscoreales</taxon>
        <taxon>Dioscoreaceae</taxon>
        <taxon>Dioscorea</taxon>
    </lineage>
</organism>
<evidence type="ECO:0000256" key="2">
    <source>
        <dbReference type="ARBA" id="ARBA00022490"/>
    </source>
</evidence>
<keyword evidence="3" id="KW-0677">Repeat</keyword>
<dbReference type="Proteomes" id="UP001515500">
    <property type="component" value="Chromosome 20"/>
</dbReference>
<accession>A0AB40AL45</accession>
<dbReference type="Gene3D" id="1.20.5.190">
    <property type="match status" value="1"/>
</dbReference>
<keyword evidence="2" id="KW-0963">Cytoplasm</keyword>
<comment type="subunit">
    <text evidence="6">Binds to multiple calmodulin (CaM) in the presence of Ca(2+) and CaM-like proteins.</text>
</comment>
<proteinExistence type="inferred from homology"/>
<dbReference type="GeneID" id="120251096"/>
<dbReference type="AlphaFoldDB" id="A0AB40AL45"/>
<dbReference type="GO" id="GO:0005516">
    <property type="term" value="F:calmodulin binding"/>
    <property type="evidence" value="ECO:0007669"/>
    <property type="project" value="UniProtKB-KW"/>
</dbReference>
<evidence type="ECO:0000256" key="5">
    <source>
        <dbReference type="ARBA" id="ARBA00024341"/>
    </source>
</evidence>
<dbReference type="PROSITE" id="PS50096">
    <property type="entry name" value="IQ"/>
    <property type="match status" value="2"/>
</dbReference>